<feature type="compositionally biased region" description="Polar residues" evidence="16">
    <location>
        <begin position="731"/>
        <end position="746"/>
    </location>
</feature>
<evidence type="ECO:0000256" key="13">
    <source>
        <dbReference type="ARBA" id="ARBA00070237"/>
    </source>
</evidence>
<keyword evidence="6" id="KW-0963">Cytoplasm</keyword>
<evidence type="ECO:0000256" key="12">
    <source>
        <dbReference type="ARBA" id="ARBA00065623"/>
    </source>
</evidence>
<keyword evidence="10" id="KW-0472">Membrane</keyword>
<evidence type="ECO:0000256" key="2">
    <source>
        <dbReference type="ARBA" id="ARBA00004435"/>
    </source>
</evidence>
<dbReference type="STRING" id="52904.ENSSMAP00000024377"/>
<evidence type="ECO:0000256" key="1">
    <source>
        <dbReference type="ARBA" id="ARBA00004170"/>
    </source>
</evidence>
<feature type="compositionally biased region" description="Pro residues" evidence="16">
    <location>
        <begin position="803"/>
        <end position="812"/>
    </location>
</feature>
<evidence type="ECO:0000256" key="7">
    <source>
        <dbReference type="ARBA" id="ARBA00022553"/>
    </source>
</evidence>
<feature type="compositionally biased region" description="Polar residues" evidence="16">
    <location>
        <begin position="619"/>
        <end position="644"/>
    </location>
</feature>
<evidence type="ECO:0000256" key="3">
    <source>
        <dbReference type="ARBA" id="ARBA00004496"/>
    </source>
</evidence>
<evidence type="ECO:0000256" key="15">
    <source>
        <dbReference type="SAM" id="Coils"/>
    </source>
</evidence>
<dbReference type="GO" id="GO:0005829">
    <property type="term" value="C:cytosol"/>
    <property type="evidence" value="ECO:0007669"/>
    <property type="project" value="TreeGrafter"/>
</dbReference>
<keyword evidence="7" id="KW-0597">Phosphoprotein</keyword>
<keyword evidence="8" id="KW-0965">Cell junction</keyword>
<evidence type="ECO:0000256" key="6">
    <source>
        <dbReference type="ARBA" id="ARBA00022490"/>
    </source>
</evidence>
<evidence type="ECO:0000256" key="4">
    <source>
        <dbReference type="ARBA" id="ARBA00022427"/>
    </source>
</evidence>
<dbReference type="GO" id="GO:0007165">
    <property type="term" value="P:signal transduction"/>
    <property type="evidence" value="ECO:0007669"/>
    <property type="project" value="InterPro"/>
</dbReference>
<dbReference type="Pfam" id="PF03114">
    <property type="entry name" value="BAR"/>
    <property type="match status" value="1"/>
</dbReference>
<gene>
    <name evidence="19" type="ORF">SMAX5B_020882</name>
</gene>
<keyword evidence="9" id="KW-0729">SH3-binding</keyword>
<evidence type="ECO:0000256" key="9">
    <source>
        <dbReference type="ARBA" id="ARBA00023036"/>
    </source>
</evidence>
<dbReference type="InterPro" id="IPR004148">
    <property type="entry name" value="BAR_dom"/>
</dbReference>
<keyword evidence="4" id="KW-0796">Tight junction</keyword>
<dbReference type="FunFam" id="1.10.555.10:FF:000001">
    <property type="entry name" value="Rho GTPase activating protein 44"/>
    <property type="match status" value="1"/>
</dbReference>
<dbReference type="FunFam" id="1.20.1270.60:FF:000019">
    <property type="entry name" value="rho GTPase-activating protein 17 isoform X1"/>
    <property type="match status" value="1"/>
</dbReference>
<feature type="compositionally biased region" description="Polar residues" evidence="16">
    <location>
        <begin position="913"/>
        <end position="923"/>
    </location>
</feature>
<keyword evidence="15" id="KW-0175">Coiled coil</keyword>
<feature type="compositionally biased region" description="Basic and acidic residues" evidence="16">
    <location>
        <begin position="608"/>
        <end position="618"/>
    </location>
</feature>
<keyword evidence="20" id="KW-1185">Reference proteome</keyword>
<dbReference type="SUPFAM" id="SSF48350">
    <property type="entry name" value="GTPase activation domain, GAP"/>
    <property type="match status" value="1"/>
</dbReference>
<evidence type="ECO:0000256" key="11">
    <source>
        <dbReference type="ARBA" id="ARBA00055904"/>
    </source>
</evidence>
<organism evidence="19 20">
    <name type="scientific">Scophthalmus maximus</name>
    <name type="common">Turbot</name>
    <name type="synonym">Psetta maxima</name>
    <dbReference type="NCBI Taxonomy" id="52904"/>
    <lineage>
        <taxon>Eukaryota</taxon>
        <taxon>Metazoa</taxon>
        <taxon>Chordata</taxon>
        <taxon>Craniata</taxon>
        <taxon>Vertebrata</taxon>
        <taxon>Euteleostomi</taxon>
        <taxon>Actinopterygii</taxon>
        <taxon>Neopterygii</taxon>
        <taxon>Teleostei</taxon>
        <taxon>Neoteleostei</taxon>
        <taxon>Acanthomorphata</taxon>
        <taxon>Carangaria</taxon>
        <taxon>Pleuronectiformes</taxon>
        <taxon>Pleuronectoidei</taxon>
        <taxon>Scophthalmidae</taxon>
        <taxon>Scophthalmus</taxon>
    </lineage>
</organism>
<evidence type="ECO:0000256" key="14">
    <source>
        <dbReference type="ARBA" id="ARBA00083392"/>
    </source>
</evidence>
<dbReference type="InterPro" id="IPR027267">
    <property type="entry name" value="AH/BAR_dom_sf"/>
</dbReference>
<name>A0A2U9CQK7_SCOMX</name>
<dbReference type="PROSITE" id="PS51021">
    <property type="entry name" value="BAR"/>
    <property type="match status" value="1"/>
</dbReference>
<feature type="compositionally biased region" description="Low complexity" evidence="16">
    <location>
        <begin position="813"/>
        <end position="823"/>
    </location>
</feature>
<dbReference type="SUPFAM" id="SSF103657">
    <property type="entry name" value="BAR/IMD domain-like"/>
    <property type="match status" value="1"/>
</dbReference>
<evidence type="ECO:0000256" key="16">
    <source>
        <dbReference type="SAM" id="MobiDB-lite"/>
    </source>
</evidence>
<dbReference type="InterPro" id="IPR000198">
    <property type="entry name" value="RhoGAP_dom"/>
</dbReference>
<keyword evidence="5" id="KW-0343">GTPase activation</keyword>
<dbReference type="AlphaFoldDB" id="A0A2U9CQK7"/>
<dbReference type="GO" id="GO:0017124">
    <property type="term" value="F:SH3 domain binding"/>
    <property type="evidence" value="ECO:0007669"/>
    <property type="project" value="UniProtKB-KW"/>
</dbReference>
<feature type="domain" description="BAR" evidence="18">
    <location>
        <begin position="142"/>
        <end position="369"/>
    </location>
</feature>
<dbReference type="PANTHER" id="PTHR14130:SF3">
    <property type="entry name" value="RHO GTPASE-ACTIVATING PROTEIN 17"/>
    <property type="match status" value="1"/>
</dbReference>
<dbReference type="EMBL" id="CP026261">
    <property type="protein sequence ID" value="AWP18871.1"/>
    <property type="molecule type" value="Genomic_DNA"/>
</dbReference>
<evidence type="ECO:0000313" key="19">
    <source>
        <dbReference type="EMBL" id="AWP18871.1"/>
    </source>
</evidence>
<sequence>MNRAPISWSHVTTGAEWLSSELISQTIDSRGNVVILELVTGRFDPTALFLSSWPNLAGSARRGAHRAASCVKGKRSDERSPVFFSPQPVRHYGSDVAQLFGSTVDERQRCDAPRTFHTLVGKQEGIDNMKKQFNRMRQLANQTVGRAEKTEVLSDDLLQIERRMELVRLVSHNTHKRLVFCLQGQLGTDTEKRHKKLPLTTLSQAMQEGGGQLGDESLIGKMMDVCGEAESRLATELMQHEVQLERDILDPLNQLAEVEIPNILKQRKQLAKLVLDYDSAKTRWYQASKSYNQAMAAKADSLKDEMDEALNKVEICKDQLSADMYNFASKEGEYARYYVLLLETQADYHRRSLAALEAAIPTIQIQQDSWMEKPAFGTALEEHLKRSNREIALPLEACVMMLLETGMREEGLFRIAAGASKLKKLKAALDCSTSQLEEFYSDPHAVAGALKSYLRELPEPLMTFGLYDEWLQASNVSDPDKRLQALWVTCDHLPKTHKANLRYLVKFLAKLAQDSEVNKMTPSNIAIVLGPNLLWAKTEGTLAEMAAATSLHVVAIIEPIIQHADWFFPEEVEFNVSGMFAMPTHPATPDPDPGLDRKRPGSLVGQDGDSHTARKDSTVNKQPEPTPRRSSAVNRKQPQLTSPTFQPPLPPLEAGGPTQPEPQLQAPSPAVEADQPGLSGAGSAVAGVVGGGGGLGGGVQVATVQPQVVTQLSAEESSPARDLVSTPPPQRNGSAHLTVGTPHSQGGSRGPSPHMVRRGTKKQAPAPPKLASPFTTQTPGSPHHPPITPRRYSSKDSPIHAPSHPPPQPPQPHQAQGETESSPPSTPTPPDTPPHDGPHSHPLSSFHSGSLPRPSRPAPRPRPRPHMPPPPQPAADDNGNGLLSSASKIITDGNLVLKGIGRALIPEVIVDQQGENSAGQEPTSAPAPPPDSESTAL</sequence>
<dbReference type="GO" id="GO:0016020">
    <property type="term" value="C:membrane"/>
    <property type="evidence" value="ECO:0007669"/>
    <property type="project" value="UniProtKB-SubCell"/>
</dbReference>
<dbReference type="GO" id="GO:0005923">
    <property type="term" value="C:bicellular tight junction"/>
    <property type="evidence" value="ECO:0007669"/>
    <property type="project" value="UniProtKB-SubCell"/>
</dbReference>
<dbReference type="Gene3D" id="1.10.555.10">
    <property type="entry name" value="Rho GTPase activation protein"/>
    <property type="match status" value="1"/>
</dbReference>
<dbReference type="PANTHER" id="PTHR14130">
    <property type="entry name" value="3BP-1 RELATED RHOGAP"/>
    <property type="match status" value="1"/>
</dbReference>
<dbReference type="GO" id="GO:0035020">
    <property type="term" value="P:regulation of Rac protein signal transduction"/>
    <property type="evidence" value="ECO:0007669"/>
    <property type="project" value="TreeGrafter"/>
</dbReference>
<comment type="subcellular location">
    <subcellularLocation>
        <location evidence="2">Cell junction</location>
        <location evidence="2">Tight junction</location>
    </subcellularLocation>
    <subcellularLocation>
        <location evidence="3">Cytoplasm</location>
    </subcellularLocation>
    <subcellularLocation>
        <location evidence="1">Membrane</location>
        <topology evidence="1">Peripheral membrane protein</topology>
    </subcellularLocation>
</comment>
<evidence type="ECO:0000259" key="17">
    <source>
        <dbReference type="PROSITE" id="PS50238"/>
    </source>
</evidence>
<dbReference type="Gene3D" id="1.20.1270.60">
    <property type="entry name" value="Arfaptin homology (AH) domain/BAR domain"/>
    <property type="match status" value="1"/>
</dbReference>
<dbReference type="PROSITE" id="PS50238">
    <property type="entry name" value="RHOGAP"/>
    <property type="match status" value="1"/>
</dbReference>
<comment type="function">
    <text evidence="11">Rho GTPase-activating protein involved in the maintenance of tight junction by regulating the activity of CDC42, thereby playing a central role in apical polarity of epithelial cells. Specifically acts as a GTPase activator for the CDC42 GTPase by converting it to an inactive GDP-bound state. The complex formed with AMOT acts by regulating the uptake of polarity proteins at tight junctions, possibly by deciding whether tight junction transmembrane proteins are recycled back to the plasma membrane or sent elsewhere. Participates in the Ca(2+)-dependent regulation of exocytosis, possibly by catalyzing GTPase activity of Rho family proteins and by inducing the reorganization of the cortical actin filaments. Acts as a GTPase activator in vitro for RAC1.</text>
</comment>
<feature type="compositionally biased region" description="Low complexity" evidence="16">
    <location>
        <begin position="677"/>
        <end position="687"/>
    </location>
</feature>
<reference evidence="19 20" key="1">
    <citation type="submission" date="2017-12" db="EMBL/GenBank/DDBJ databases">
        <title>Integrating genomic resources of turbot (Scophthalmus maximus) in depth evaluation of genetic and physical mapping variation across individuals.</title>
        <authorList>
            <person name="Martinez P."/>
        </authorList>
    </citation>
    <scope>NUCLEOTIDE SEQUENCE [LARGE SCALE GENOMIC DNA]</scope>
</reference>
<dbReference type="InterPro" id="IPR047165">
    <property type="entry name" value="RHG17/44/SH3BP1-like"/>
</dbReference>
<protein>
    <recommendedName>
        <fullName evidence="13">Rho GTPase-activating protein 17</fullName>
    </recommendedName>
    <alternativeName>
        <fullName evidence="14">Rho-type GTPase-activating protein 17</fullName>
    </alternativeName>
</protein>
<accession>A0A2U9CQK7</accession>
<evidence type="ECO:0000259" key="18">
    <source>
        <dbReference type="PROSITE" id="PS51021"/>
    </source>
</evidence>
<feature type="coiled-coil region" evidence="15">
    <location>
        <begin position="292"/>
        <end position="319"/>
    </location>
</feature>
<feature type="compositionally biased region" description="Gly residues" evidence="16">
    <location>
        <begin position="688"/>
        <end position="699"/>
    </location>
</feature>
<evidence type="ECO:0000256" key="5">
    <source>
        <dbReference type="ARBA" id="ARBA00022468"/>
    </source>
</evidence>
<evidence type="ECO:0000256" key="8">
    <source>
        <dbReference type="ARBA" id="ARBA00022949"/>
    </source>
</evidence>
<feature type="region of interest" description="Disordered" evidence="16">
    <location>
        <begin position="911"/>
        <end position="937"/>
    </location>
</feature>
<evidence type="ECO:0000256" key="10">
    <source>
        <dbReference type="ARBA" id="ARBA00023136"/>
    </source>
</evidence>
<dbReference type="InterPro" id="IPR008936">
    <property type="entry name" value="Rho_GTPase_activation_prot"/>
</dbReference>
<dbReference type="CDD" id="cd04386">
    <property type="entry name" value="RhoGAP_nadrin"/>
    <property type="match status" value="1"/>
</dbReference>
<feature type="region of interest" description="Disordered" evidence="16">
    <location>
        <begin position="583"/>
        <end position="885"/>
    </location>
</feature>
<dbReference type="Pfam" id="PF00620">
    <property type="entry name" value="RhoGAP"/>
    <property type="match status" value="1"/>
</dbReference>
<proteinExistence type="predicted"/>
<dbReference type="GO" id="GO:0005096">
    <property type="term" value="F:GTPase activator activity"/>
    <property type="evidence" value="ECO:0007669"/>
    <property type="project" value="UniProtKB-KW"/>
</dbReference>
<dbReference type="Proteomes" id="UP000246464">
    <property type="component" value="Chromosome 19"/>
</dbReference>
<feature type="compositionally biased region" description="Low complexity" evidence="16">
    <location>
        <begin position="700"/>
        <end position="711"/>
    </location>
</feature>
<dbReference type="GO" id="GO:0032956">
    <property type="term" value="P:regulation of actin cytoskeleton organization"/>
    <property type="evidence" value="ECO:0007669"/>
    <property type="project" value="TreeGrafter"/>
</dbReference>
<feature type="domain" description="Rho-GAP" evidence="17">
    <location>
        <begin position="378"/>
        <end position="568"/>
    </location>
</feature>
<comment type="subunit">
    <text evidence="12">Component of a complex whose core is composed of ARHGAP17, AMOT, PALS1, PATJ and PARD3/PAR3. Interacts with NHERF1, FNBP1, TRIP10, CAPZA (CAPZA1, CAPZA2 or CAPZA3), CAPZB, CD2AP and SH3KBP1/CIN85.</text>
</comment>
<dbReference type="SMART" id="SM00324">
    <property type="entry name" value="RhoGAP"/>
    <property type="match status" value="1"/>
</dbReference>
<dbReference type="SMART" id="SM00721">
    <property type="entry name" value="BAR"/>
    <property type="match status" value="1"/>
</dbReference>
<evidence type="ECO:0000313" key="20">
    <source>
        <dbReference type="Proteomes" id="UP000246464"/>
    </source>
</evidence>